<evidence type="ECO:0000256" key="6">
    <source>
        <dbReference type="ARBA" id="ARBA00023136"/>
    </source>
</evidence>
<dbReference type="GO" id="GO:0015199">
    <property type="term" value="F:amino-acid betaine transmembrane transporter activity"/>
    <property type="evidence" value="ECO:0007669"/>
    <property type="project" value="TreeGrafter"/>
</dbReference>
<evidence type="ECO:0000313" key="10">
    <source>
        <dbReference type="Proteomes" id="UP000031488"/>
    </source>
</evidence>
<dbReference type="GO" id="GO:0005886">
    <property type="term" value="C:plasma membrane"/>
    <property type="evidence" value="ECO:0007669"/>
    <property type="project" value="UniProtKB-SubCell"/>
</dbReference>
<dbReference type="InterPro" id="IPR045324">
    <property type="entry name" value="Small_multidrug_res"/>
</dbReference>
<comment type="subcellular location">
    <subcellularLocation>
        <location evidence="1 7">Cell membrane</location>
        <topology evidence="1 7">Multi-pass membrane protein</topology>
    </subcellularLocation>
</comment>
<sequence length="104" mass="11195">MSWLWLALSILSEVSGTLCLRASAGLQHKIWFIPVAISYTAAFFFLGRTLAEGMPLGVAYGLWAACGVALVCLLSRVIWKDPLTRKALIGIGFITVGVILVEIG</sequence>
<keyword evidence="4 7" id="KW-0812">Transmembrane</keyword>
<dbReference type="OrthoDB" id="3175079at2"/>
<evidence type="ECO:0000313" key="9">
    <source>
        <dbReference type="EMBL" id="KHS52848.1"/>
    </source>
</evidence>
<dbReference type="GO" id="GO:0015297">
    <property type="term" value="F:antiporter activity"/>
    <property type="evidence" value="ECO:0007669"/>
    <property type="project" value="TreeGrafter"/>
</dbReference>
<keyword evidence="5 8" id="KW-1133">Transmembrane helix</keyword>
<reference evidence="9 10" key="1">
    <citation type="submission" date="2014-11" db="EMBL/GenBank/DDBJ databases">
        <title>Draft Genome Sequence of Brevibacterium linens AE038-8.</title>
        <authorList>
            <person name="Maizel D."/>
            <person name="Utturkar S.M."/>
            <person name="Brown S.D."/>
            <person name="Ferrero M."/>
            <person name="Rosen B.P."/>
        </authorList>
    </citation>
    <scope>NUCLEOTIDE SEQUENCE [LARGE SCALE GENOMIC DNA]</scope>
    <source>
        <strain evidence="9 10">AE038-8</strain>
    </source>
</reference>
<keyword evidence="6 8" id="KW-0472">Membrane</keyword>
<evidence type="ECO:0000256" key="4">
    <source>
        <dbReference type="ARBA" id="ARBA00022692"/>
    </source>
</evidence>
<dbReference type="GO" id="GO:0031460">
    <property type="term" value="P:glycine betaine transport"/>
    <property type="evidence" value="ECO:0007669"/>
    <property type="project" value="TreeGrafter"/>
</dbReference>
<dbReference type="Proteomes" id="UP000031488">
    <property type="component" value="Unassembled WGS sequence"/>
</dbReference>
<feature type="transmembrane region" description="Helical" evidence="8">
    <location>
        <begin position="31"/>
        <end position="51"/>
    </location>
</feature>
<dbReference type="PANTHER" id="PTHR30561:SF1">
    <property type="entry name" value="MULTIDRUG TRANSPORTER EMRE"/>
    <property type="match status" value="1"/>
</dbReference>
<evidence type="ECO:0000256" key="5">
    <source>
        <dbReference type="ARBA" id="ARBA00022989"/>
    </source>
</evidence>
<dbReference type="InterPro" id="IPR000390">
    <property type="entry name" value="Small_drug/metabolite_transptr"/>
</dbReference>
<accession>A0A0B9AU32</accession>
<evidence type="ECO:0000256" key="8">
    <source>
        <dbReference type="SAM" id="Phobius"/>
    </source>
</evidence>
<evidence type="ECO:0000256" key="3">
    <source>
        <dbReference type="ARBA" id="ARBA00022475"/>
    </source>
</evidence>
<evidence type="ECO:0000256" key="2">
    <source>
        <dbReference type="ARBA" id="ARBA00022448"/>
    </source>
</evidence>
<dbReference type="InterPro" id="IPR037185">
    <property type="entry name" value="EmrE-like"/>
</dbReference>
<dbReference type="SUPFAM" id="SSF103481">
    <property type="entry name" value="Multidrug resistance efflux transporter EmrE"/>
    <property type="match status" value="1"/>
</dbReference>
<dbReference type="Pfam" id="PF00893">
    <property type="entry name" value="Multi_Drug_Res"/>
    <property type="match status" value="1"/>
</dbReference>
<dbReference type="PANTHER" id="PTHR30561">
    <property type="entry name" value="SMR FAMILY PROTON-DEPENDENT DRUG EFFLUX TRANSPORTER SUGE"/>
    <property type="match status" value="1"/>
</dbReference>
<dbReference type="EMBL" id="JTJZ01000018">
    <property type="protein sequence ID" value="KHS52848.1"/>
    <property type="molecule type" value="Genomic_DNA"/>
</dbReference>
<organism evidence="9 10">
    <name type="scientific">Brevibacterium linens</name>
    <dbReference type="NCBI Taxonomy" id="1703"/>
    <lineage>
        <taxon>Bacteria</taxon>
        <taxon>Bacillati</taxon>
        <taxon>Actinomycetota</taxon>
        <taxon>Actinomycetes</taxon>
        <taxon>Micrococcales</taxon>
        <taxon>Brevibacteriaceae</taxon>
        <taxon>Brevibacterium</taxon>
    </lineage>
</organism>
<feature type="transmembrane region" description="Helical" evidence="8">
    <location>
        <begin position="85"/>
        <end position="103"/>
    </location>
</feature>
<keyword evidence="10" id="KW-1185">Reference proteome</keyword>
<comment type="caution">
    <text evidence="9">The sequence shown here is derived from an EMBL/GenBank/DDBJ whole genome shotgun (WGS) entry which is preliminary data.</text>
</comment>
<comment type="similarity">
    <text evidence="7">Belongs to the drug/metabolite transporter (DMT) superfamily. Small multidrug resistance (SMR) (TC 2.A.7.1) family.</text>
</comment>
<keyword evidence="2" id="KW-0813">Transport</keyword>
<name>A0A0B9AU32_BRELN</name>
<proteinExistence type="inferred from homology"/>
<dbReference type="RefSeq" id="WP_039209295.1">
    <property type="nucleotide sequence ID" value="NZ_JTJZ01000018.1"/>
</dbReference>
<feature type="transmembrane region" description="Helical" evidence="8">
    <location>
        <begin position="58"/>
        <end position="79"/>
    </location>
</feature>
<gene>
    <name evidence="9" type="ORF">AE0388_1831</name>
</gene>
<evidence type="ECO:0000256" key="1">
    <source>
        <dbReference type="ARBA" id="ARBA00004651"/>
    </source>
</evidence>
<dbReference type="PATRIC" id="fig|1703.6.peg.1714"/>
<protein>
    <submittedName>
        <fullName evidence="9">Small multidrug resistance protein</fullName>
    </submittedName>
</protein>
<dbReference type="GO" id="GO:0015220">
    <property type="term" value="F:choline transmembrane transporter activity"/>
    <property type="evidence" value="ECO:0007669"/>
    <property type="project" value="TreeGrafter"/>
</dbReference>
<dbReference type="Gene3D" id="1.10.3730.20">
    <property type="match status" value="1"/>
</dbReference>
<dbReference type="AlphaFoldDB" id="A0A0B9AU32"/>
<keyword evidence="3" id="KW-1003">Cell membrane</keyword>
<evidence type="ECO:0000256" key="7">
    <source>
        <dbReference type="RuleBase" id="RU003942"/>
    </source>
</evidence>